<dbReference type="GeneID" id="5716315"/>
<dbReference type="EMBL" id="CM008963">
    <property type="protein sequence ID" value="PNW87582.1"/>
    <property type="molecule type" value="Genomic_DNA"/>
</dbReference>
<protein>
    <submittedName>
        <fullName evidence="1">Uncharacterized protein</fullName>
    </submittedName>
</protein>
<reference evidence="1 2" key="1">
    <citation type="journal article" date="2007" name="Science">
        <title>The Chlamydomonas genome reveals the evolution of key animal and plant functions.</title>
        <authorList>
            <person name="Merchant S.S."/>
            <person name="Prochnik S.E."/>
            <person name="Vallon O."/>
            <person name="Harris E.H."/>
            <person name="Karpowicz S.J."/>
            <person name="Witman G.B."/>
            <person name="Terry A."/>
            <person name="Salamov A."/>
            <person name="Fritz-Laylin L.K."/>
            <person name="Marechal-Drouard L."/>
            <person name="Marshall W.F."/>
            <person name="Qu L.H."/>
            <person name="Nelson D.R."/>
            <person name="Sanderfoot A.A."/>
            <person name="Spalding M.H."/>
            <person name="Kapitonov V.V."/>
            <person name="Ren Q."/>
            <person name="Ferris P."/>
            <person name="Lindquist E."/>
            <person name="Shapiro H."/>
            <person name="Lucas S.M."/>
            <person name="Grimwood J."/>
            <person name="Schmutz J."/>
            <person name="Cardol P."/>
            <person name="Cerutti H."/>
            <person name="Chanfreau G."/>
            <person name="Chen C.L."/>
            <person name="Cognat V."/>
            <person name="Croft M.T."/>
            <person name="Dent R."/>
            <person name="Dutcher S."/>
            <person name="Fernandez E."/>
            <person name="Fukuzawa H."/>
            <person name="Gonzalez-Ballester D."/>
            <person name="Gonzalez-Halphen D."/>
            <person name="Hallmann A."/>
            <person name="Hanikenne M."/>
            <person name="Hippler M."/>
            <person name="Inwood W."/>
            <person name="Jabbari K."/>
            <person name="Kalanon M."/>
            <person name="Kuras R."/>
            <person name="Lefebvre P.A."/>
            <person name="Lemaire S.D."/>
            <person name="Lobanov A.V."/>
            <person name="Lohr M."/>
            <person name="Manuell A."/>
            <person name="Meier I."/>
            <person name="Mets L."/>
            <person name="Mittag M."/>
            <person name="Mittelmeier T."/>
            <person name="Moroney J.V."/>
            <person name="Moseley J."/>
            <person name="Napoli C."/>
            <person name="Nedelcu A.M."/>
            <person name="Niyogi K."/>
            <person name="Novoselov S.V."/>
            <person name="Paulsen I.T."/>
            <person name="Pazour G."/>
            <person name="Purton S."/>
            <person name="Ral J.P."/>
            <person name="Riano-Pachon D.M."/>
            <person name="Riekhof W."/>
            <person name="Rymarquis L."/>
            <person name="Schroda M."/>
            <person name="Stern D."/>
            <person name="Umen J."/>
            <person name="Willows R."/>
            <person name="Wilson N."/>
            <person name="Zimmer S.L."/>
            <person name="Allmer J."/>
            <person name="Balk J."/>
            <person name="Bisova K."/>
            <person name="Chen C.J."/>
            <person name="Elias M."/>
            <person name="Gendler K."/>
            <person name="Hauser C."/>
            <person name="Lamb M.R."/>
            <person name="Ledford H."/>
            <person name="Long J.C."/>
            <person name="Minagawa J."/>
            <person name="Page M.D."/>
            <person name="Pan J."/>
            <person name="Pootakham W."/>
            <person name="Roje S."/>
            <person name="Rose A."/>
            <person name="Stahlberg E."/>
            <person name="Terauchi A.M."/>
            <person name="Yang P."/>
            <person name="Ball S."/>
            <person name="Bowler C."/>
            <person name="Dieckmann C.L."/>
            <person name="Gladyshev V.N."/>
            <person name="Green P."/>
            <person name="Jorgensen R."/>
            <person name="Mayfield S."/>
            <person name="Mueller-Roeber B."/>
            <person name="Rajamani S."/>
            <person name="Sayre R.T."/>
            <person name="Brokstein P."/>
            <person name="Dubchak I."/>
            <person name="Goodstein D."/>
            <person name="Hornick L."/>
            <person name="Huang Y.W."/>
            <person name="Jhaveri J."/>
            <person name="Luo Y."/>
            <person name="Martinez D."/>
            <person name="Ngau W.C."/>
            <person name="Otillar B."/>
            <person name="Poliakov A."/>
            <person name="Porter A."/>
            <person name="Szajkowski L."/>
            <person name="Werner G."/>
            <person name="Zhou K."/>
            <person name="Grigoriev I.V."/>
            <person name="Rokhsar D.S."/>
            <person name="Grossman A.R."/>
        </authorList>
    </citation>
    <scope>NUCLEOTIDE SEQUENCE [LARGE SCALE GENOMIC DNA]</scope>
    <source>
        <strain evidence="2">CC-503</strain>
        <strain evidence="1">CC-503 cw92 mt+</strain>
    </source>
</reference>
<dbReference type="Gramene" id="PNW87582">
    <property type="protein sequence ID" value="PNW87582"/>
    <property type="gene ID" value="CHLRE_02g141106v5"/>
</dbReference>
<dbReference type="EMBL" id="CM008963">
    <property type="protein sequence ID" value="PNW87583.1"/>
    <property type="molecule type" value="Genomic_DNA"/>
</dbReference>
<dbReference type="KEGG" id="cre:CHLRE_02g141106v5"/>
<dbReference type="Gramene" id="PNW87583">
    <property type="protein sequence ID" value="PNW87583"/>
    <property type="gene ID" value="CHLRE_02g141106v5"/>
</dbReference>
<reference evidence="1" key="2">
    <citation type="submission" date="2017-07" db="EMBL/GenBank/DDBJ databases">
        <title>WGS assembly of Chlamydomonas reinhardtii.</title>
        <authorList>
            <consortium name="Chlamydomonas Annotation Team"/>
            <consortium name="JGI Annotation Team"/>
            <person name="Merchant S.S."/>
            <person name="Prochnik S.E."/>
            <person name="Vallon O."/>
            <person name="Harris E.H."/>
            <person name="Karpowicz S.J."/>
            <person name="Witman G.B."/>
            <person name="Terry A."/>
            <person name="Salamov A."/>
            <person name="Fritz-Laylin L.K."/>
            <person name="Marechal-Drouard L."/>
            <person name="Marshall W.F."/>
            <person name="Qu L.H."/>
            <person name="Nelson D.R."/>
            <person name="Sanderfoot A.A."/>
            <person name="Spalding M.H."/>
            <person name="Kapitonov V.V."/>
            <person name="Ren Q."/>
            <person name="Ferris P."/>
            <person name="Lindquist E."/>
            <person name="Shapiro H."/>
            <person name="Lucas S.M."/>
            <person name="Grimwood J."/>
            <person name="Schmutz J."/>
            <person name="Grigoriev I.V."/>
            <person name="Rokhsar D.S."/>
        </authorList>
    </citation>
    <scope>NUCLEOTIDE SEQUENCE</scope>
    <source>
        <strain evidence="1">CC-503 cw92 mt+</strain>
    </source>
</reference>
<proteinExistence type="predicted"/>
<dbReference type="Proteomes" id="UP000006906">
    <property type="component" value="Chromosome 2"/>
</dbReference>
<gene>
    <name evidence="1" type="ORF">CHLRE_02g141106v5</name>
</gene>
<dbReference type="RefSeq" id="XP_042927840.1">
    <property type="nucleotide sequence ID" value="XM_043060068.1"/>
</dbReference>
<dbReference type="AlphaFoldDB" id="A0A2K3E475"/>
<dbReference type="STRING" id="3055.A0A2K3E475"/>
<name>A0A2K3E475_CHLRE</name>
<dbReference type="RefSeq" id="XP_042927841.1">
    <property type="nucleotide sequence ID" value="XM_043060069.1"/>
</dbReference>
<evidence type="ECO:0000313" key="2">
    <source>
        <dbReference type="Proteomes" id="UP000006906"/>
    </source>
</evidence>
<accession>A0A2K3E475</accession>
<evidence type="ECO:0000313" key="1">
    <source>
        <dbReference type="EMBL" id="PNW87582.1"/>
    </source>
</evidence>
<sequence length="215" mass="24128">MPPQRLTVLSSLMTPGLTTCAHDGCARHACRGNNLQYEWARRPAGAAGGSQQGSSGRTGCLMVELEHHKTARFKWEPLRLTIPRELSASIVQFARHARPVLLRLAEDEVPCPFLLVSKSGVPYDENSVTISNAWMDLQKRHHAPWRPFSARLFRLIHATMAHQEVVDAVVADGRLDEEAAAMGNSRRVLEKHYVRNRAPALAEAAIQRTQQWRQQ</sequence>
<organism evidence="1 2">
    <name type="scientific">Chlamydomonas reinhardtii</name>
    <name type="common">Chlamydomonas smithii</name>
    <dbReference type="NCBI Taxonomy" id="3055"/>
    <lineage>
        <taxon>Eukaryota</taxon>
        <taxon>Viridiplantae</taxon>
        <taxon>Chlorophyta</taxon>
        <taxon>core chlorophytes</taxon>
        <taxon>Chlorophyceae</taxon>
        <taxon>CS clade</taxon>
        <taxon>Chlamydomonadales</taxon>
        <taxon>Chlamydomonadaceae</taxon>
        <taxon>Chlamydomonas</taxon>
    </lineage>
</organism>
<dbReference type="OrthoDB" id="561342at2759"/>
<keyword evidence="2" id="KW-1185">Reference proteome</keyword>